<sequence>MRAFTPPELPGNDNNDSVSSNGHTSPLNENAPISSTSPGGWNVHHSVLPTVPNPNPPQNQTNGVRQEHLKPSPPLRTRSPSMSSWENHVAQPKDNGPVQFDADESLWTKTMNGTSKSSNYTKPAVSSPLAQAVHEPEPEIQILYKIITPVTFESEDGDFVEAGFEGLTEGALEDTIRHFHVVAADADIELRKNLLALRAEHLAKRKKLLEQHRMVMERRAREVVDGWKAARAAEKERRLNGARRSTINGYDRRAAPPLSHASSTTPTLSSQQQTMNSNSDMYPGKKGALKNGTTNGKKSGVTFGEDLSAFGQERVPSPFATPLEESSWGFGSPMAPPKMSSTTTTARMSTSSMWGTRDTPSPAPGKPPPPMAKSTSSAAQAAQSAWMKKSASTTRSNGTQSRTTHATVEDANSDDDDDDEDEEEEEEEEEEDILVGFGNGNSHGHGNGSSSVHGHHTSSSSSSTSWGNNYSTSAFSRGTTPKPDPTQSRPRTMSNAKTTSGWGDITSAAAAGYNRPSAFGSSNNNMTSAFGIGGGGGGGDQSSSAAARFATWKPGPGGLGTSPPIGGGEFVGRSMIDTAMNNLSQNGGSEEELASVLRMASSGFETNVNSKRRPVVGSGRR</sequence>
<feature type="compositionally biased region" description="Pro residues" evidence="1">
    <location>
        <begin position="361"/>
        <end position="371"/>
    </location>
</feature>
<organism evidence="2 3">
    <name type="scientific">Meripilus lineatus</name>
    <dbReference type="NCBI Taxonomy" id="2056292"/>
    <lineage>
        <taxon>Eukaryota</taxon>
        <taxon>Fungi</taxon>
        <taxon>Dikarya</taxon>
        <taxon>Basidiomycota</taxon>
        <taxon>Agaricomycotina</taxon>
        <taxon>Agaricomycetes</taxon>
        <taxon>Polyporales</taxon>
        <taxon>Meripilaceae</taxon>
        <taxon>Meripilus</taxon>
    </lineage>
</organism>
<protein>
    <submittedName>
        <fullName evidence="2">Uncharacterized protein</fullName>
    </submittedName>
</protein>
<evidence type="ECO:0000256" key="1">
    <source>
        <dbReference type="SAM" id="MobiDB-lite"/>
    </source>
</evidence>
<feature type="compositionally biased region" description="Low complexity" evidence="1">
    <location>
        <begin position="12"/>
        <end position="21"/>
    </location>
</feature>
<feature type="compositionally biased region" description="Low complexity" evidence="1">
    <location>
        <begin position="372"/>
        <end position="392"/>
    </location>
</feature>
<feature type="region of interest" description="Disordered" evidence="1">
    <location>
        <begin position="237"/>
        <end position="300"/>
    </location>
</feature>
<proteinExistence type="predicted"/>
<feature type="compositionally biased region" description="Polar residues" evidence="1">
    <location>
        <begin position="22"/>
        <end position="39"/>
    </location>
</feature>
<evidence type="ECO:0000313" key="2">
    <source>
        <dbReference type="EMBL" id="KAJ3478793.1"/>
    </source>
</evidence>
<reference evidence="2" key="1">
    <citation type="submission" date="2022-07" db="EMBL/GenBank/DDBJ databases">
        <title>Genome Sequence of Physisporinus lineatus.</title>
        <authorList>
            <person name="Buettner E."/>
        </authorList>
    </citation>
    <scope>NUCLEOTIDE SEQUENCE</scope>
    <source>
        <strain evidence="2">VT162</strain>
    </source>
</reference>
<name>A0AAD5UVB0_9APHY</name>
<feature type="region of interest" description="Disordered" evidence="1">
    <location>
        <begin position="1"/>
        <end position="100"/>
    </location>
</feature>
<feature type="compositionally biased region" description="Low complexity" evidence="1">
    <location>
        <begin position="339"/>
        <end position="353"/>
    </location>
</feature>
<dbReference type="EMBL" id="JANAWD010000484">
    <property type="protein sequence ID" value="KAJ3478793.1"/>
    <property type="molecule type" value="Genomic_DNA"/>
</dbReference>
<feature type="compositionally biased region" description="Polar residues" evidence="1">
    <location>
        <begin position="393"/>
        <end position="406"/>
    </location>
</feature>
<dbReference type="AlphaFoldDB" id="A0AAD5UVB0"/>
<feature type="compositionally biased region" description="Low complexity" evidence="1">
    <location>
        <begin position="262"/>
        <end position="274"/>
    </location>
</feature>
<keyword evidence="3" id="KW-1185">Reference proteome</keyword>
<comment type="caution">
    <text evidence="2">The sequence shown here is derived from an EMBL/GenBank/DDBJ whole genome shotgun (WGS) entry which is preliminary data.</text>
</comment>
<feature type="region of interest" description="Disordered" evidence="1">
    <location>
        <begin position="317"/>
        <end position="502"/>
    </location>
</feature>
<dbReference type="Proteomes" id="UP001212997">
    <property type="component" value="Unassembled WGS sequence"/>
</dbReference>
<feature type="compositionally biased region" description="Polar residues" evidence="1">
    <location>
        <begin position="474"/>
        <end position="501"/>
    </location>
</feature>
<feature type="compositionally biased region" description="Acidic residues" evidence="1">
    <location>
        <begin position="411"/>
        <end position="433"/>
    </location>
</feature>
<feature type="compositionally biased region" description="Gly residues" evidence="1">
    <location>
        <begin position="437"/>
        <end position="447"/>
    </location>
</feature>
<evidence type="ECO:0000313" key="3">
    <source>
        <dbReference type="Proteomes" id="UP001212997"/>
    </source>
</evidence>
<accession>A0AAD5UVB0</accession>
<gene>
    <name evidence="2" type="ORF">NLI96_g9504</name>
</gene>
<feature type="compositionally biased region" description="Low complexity" evidence="1">
    <location>
        <begin position="448"/>
        <end position="473"/>
    </location>
</feature>